<dbReference type="AlphaFoldDB" id="A0A1H4A4M7"/>
<evidence type="ECO:0000256" key="3">
    <source>
        <dbReference type="ARBA" id="ARBA00023002"/>
    </source>
</evidence>
<dbReference type="GO" id="GO:0016491">
    <property type="term" value="F:oxidoreductase activity"/>
    <property type="evidence" value="ECO:0007669"/>
    <property type="project" value="UniProtKB-KW"/>
</dbReference>
<dbReference type="PROSITE" id="PS00059">
    <property type="entry name" value="ADH_ZINC"/>
    <property type="match status" value="1"/>
</dbReference>
<dbReference type="SUPFAM" id="SSF50129">
    <property type="entry name" value="GroES-like"/>
    <property type="match status" value="1"/>
</dbReference>
<reference evidence="6 7" key="1">
    <citation type="submission" date="2016-10" db="EMBL/GenBank/DDBJ databases">
        <authorList>
            <person name="de Groot N.N."/>
        </authorList>
    </citation>
    <scope>NUCLEOTIDE SEQUENCE [LARGE SCALE GENOMIC DNA]</scope>
    <source>
        <strain evidence="6 7">DSM 2872</strain>
    </source>
</reference>
<dbReference type="InterPro" id="IPR013154">
    <property type="entry name" value="ADH-like_N"/>
</dbReference>
<evidence type="ECO:0000256" key="4">
    <source>
        <dbReference type="RuleBase" id="RU361277"/>
    </source>
</evidence>
<keyword evidence="2 4" id="KW-0862">Zinc</keyword>
<dbReference type="PANTHER" id="PTHR43401">
    <property type="entry name" value="L-THREONINE 3-DEHYDROGENASE"/>
    <property type="match status" value="1"/>
</dbReference>
<feature type="domain" description="Enoyl reductase (ER)" evidence="5">
    <location>
        <begin position="13"/>
        <end position="344"/>
    </location>
</feature>
<protein>
    <submittedName>
        <fullName evidence="6">Galactitol-1-phosphate 5-dehydrogenase</fullName>
    </submittedName>
</protein>
<evidence type="ECO:0000256" key="2">
    <source>
        <dbReference type="ARBA" id="ARBA00022833"/>
    </source>
</evidence>
<dbReference type="Pfam" id="PF00107">
    <property type="entry name" value="ADH_zinc_N"/>
    <property type="match status" value="1"/>
</dbReference>
<comment type="similarity">
    <text evidence="4">Belongs to the zinc-containing alcohol dehydrogenase family.</text>
</comment>
<dbReference type="SMART" id="SM00829">
    <property type="entry name" value="PKS_ER"/>
    <property type="match status" value="1"/>
</dbReference>
<dbReference type="CDD" id="cd08236">
    <property type="entry name" value="sugar_DH"/>
    <property type="match status" value="1"/>
</dbReference>
<dbReference type="InterPro" id="IPR002328">
    <property type="entry name" value="ADH_Zn_CS"/>
</dbReference>
<comment type="cofactor">
    <cofactor evidence="4">
        <name>Zn(2+)</name>
        <dbReference type="ChEBI" id="CHEBI:29105"/>
    </cofactor>
</comment>
<gene>
    <name evidence="6" type="ORF">SAMN05660648_02703</name>
</gene>
<dbReference type="Pfam" id="PF08240">
    <property type="entry name" value="ADH_N"/>
    <property type="match status" value="1"/>
</dbReference>
<accession>A0A1H4A4M7</accession>
<name>A0A1H4A4M7_SELRU</name>
<dbReference type="Gene3D" id="3.40.50.720">
    <property type="entry name" value="NAD(P)-binding Rossmann-like Domain"/>
    <property type="match status" value="1"/>
</dbReference>
<dbReference type="Gene3D" id="3.90.180.10">
    <property type="entry name" value="Medium-chain alcohol dehydrogenases, catalytic domain"/>
    <property type="match status" value="1"/>
</dbReference>
<dbReference type="InterPro" id="IPR013149">
    <property type="entry name" value="ADH-like_C"/>
</dbReference>
<evidence type="ECO:0000313" key="6">
    <source>
        <dbReference type="EMBL" id="SEA30502.1"/>
    </source>
</evidence>
<proteinExistence type="inferred from homology"/>
<dbReference type="Proteomes" id="UP000183469">
    <property type="component" value="Unassembled WGS sequence"/>
</dbReference>
<keyword evidence="3" id="KW-0560">Oxidoreductase</keyword>
<sequence length="351" mass="38020">MSIPSMMKALVIEANDKLVYKDIPVPPLKDDEVLVKVKACGICGSDIPRVLHNGTHFYPITIGHEFSGEIAATGAKVNKYQEGQRVTVAPLIPCRECEACEEGHPAMCSHYSFIGSRQQGAMAQYVAVPARNIVPIAPEVSFVQAAVIEPITVAMHGVERAGAITSGKSALVYGCGTIGLLTLECLRAKGLEKVYAIDIDDNKLAMADKLGAYKTINSQKEDVEAFFKELGGVDYAFETAGVPFLQAQILELTKKKGTIVYIGTAHGEVKFPPQTFEKILRGELNITGSWQSFTAPFPGSEWQAAAELLKSGKLQVDDLITHQYPLSAGIEAFHTLTDRQSGAIKVMYVMD</sequence>
<dbReference type="GO" id="GO:0008270">
    <property type="term" value="F:zinc ion binding"/>
    <property type="evidence" value="ECO:0007669"/>
    <property type="project" value="InterPro"/>
</dbReference>
<dbReference type="InterPro" id="IPR011032">
    <property type="entry name" value="GroES-like_sf"/>
</dbReference>
<dbReference type="InterPro" id="IPR036291">
    <property type="entry name" value="NAD(P)-bd_dom_sf"/>
</dbReference>
<evidence type="ECO:0000259" key="5">
    <source>
        <dbReference type="SMART" id="SM00829"/>
    </source>
</evidence>
<dbReference type="SUPFAM" id="SSF51735">
    <property type="entry name" value="NAD(P)-binding Rossmann-fold domains"/>
    <property type="match status" value="1"/>
</dbReference>
<dbReference type="InterPro" id="IPR050129">
    <property type="entry name" value="Zn_alcohol_dh"/>
</dbReference>
<keyword evidence="1 4" id="KW-0479">Metal-binding</keyword>
<dbReference type="EMBL" id="FNQG01000014">
    <property type="protein sequence ID" value="SEA30502.1"/>
    <property type="molecule type" value="Genomic_DNA"/>
</dbReference>
<dbReference type="InterPro" id="IPR020843">
    <property type="entry name" value="ER"/>
</dbReference>
<dbReference type="PANTHER" id="PTHR43401:SF2">
    <property type="entry name" value="L-THREONINE 3-DEHYDROGENASE"/>
    <property type="match status" value="1"/>
</dbReference>
<evidence type="ECO:0000256" key="1">
    <source>
        <dbReference type="ARBA" id="ARBA00022723"/>
    </source>
</evidence>
<organism evidence="6 7">
    <name type="scientific">Selenomonas ruminantium</name>
    <dbReference type="NCBI Taxonomy" id="971"/>
    <lineage>
        <taxon>Bacteria</taxon>
        <taxon>Bacillati</taxon>
        <taxon>Bacillota</taxon>
        <taxon>Negativicutes</taxon>
        <taxon>Selenomonadales</taxon>
        <taxon>Selenomonadaceae</taxon>
        <taxon>Selenomonas</taxon>
    </lineage>
</organism>
<evidence type="ECO:0000313" key="7">
    <source>
        <dbReference type="Proteomes" id="UP000183469"/>
    </source>
</evidence>